<dbReference type="AlphaFoldDB" id="A0AAN9BFT1"/>
<dbReference type="EMBL" id="JBAMIC010000008">
    <property type="protein sequence ID" value="KAK7104667.1"/>
    <property type="molecule type" value="Genomic_DNA"/>
</dbReference>
<proteinExistence type="predicted"/>
<dbReference type="InterPro" id="IPR036322">
    <property type="entry name" value="WD40_repeat_dom_sf"/>
</dbReference>
<gene>
    <name evidence="1" type="ORF">V1264_019346</name>
</gene>
<evidence type="ECO:0000313" key="1">
    <source>
        <dbReference type="EMBL" id="KAK7104667.1"/>
    </source>
</evidence>
<evidence type="ECO:0000313" key="2">
    <source>
        <dbReference type="Proteomes" id="UP001374579"/>
    </source>
</evidence>
<dbReference type="SUPFAM" id="SSF50978">
    <property type="entry name" value="WD40 repeat-like"/>
    <property type="match status" value="1"/>
</dbReference>
<accession>A0AAN9BFT1</accession>
<dbReference type="InterPro" id="IPR015943">
    <property type="entry name" value="WD40/YVTN_repeat-like_dom_sf"/>
</dbReference>
<sequence length="353" mass="38283">MKLKKTSDNADALHCDVLWQFRASETFNVFCVDRVLSPPTLGLILGGEDGIIRVYEMEGQPSAEPKAMVETKGGPIQCLATHNVTRLGQVDILAADAQGTLTVVCGQQILCRQSLASHAITCLQVQEDGRGYLEIVSSTETGLITACQSSSQLWTINLNDHIKVSRRCFVAVKCLLSVELPDCHGHNVQYLLAADDTCQLHLILQGQIVASFKTPAQVTAMAQGVFVPSSQLSMPASPGAGGGHYKQVALGTDTGAIYIFYNMAISAEEIVRSESPITHLAALQMPDSPLDLLLCAGHVKALNVYRHDKLIHRYATKDWINCMVTADLDKDGTREVIIGCMDRTIAALKFSPF</sequence>
<dbReference type="Gene3D" id="2.130.10.10">
    <property type="entry name" value="YVTN repeat-like/Quinoprotein amine dehydrogenase"/>
    <property type="match status" value="1"/>
</dbReference>
<dbReference type="Proteomes" id="UP001374579">
    <property type="component" value="Unassembled WGS sequence"/>
</dbReference>
<keyword evidence="2" id="KW-1185">Reference proteome</keyword>
<protein>
    <submittedName>
        <fullName evidence="1">Uncharacterized protein</fullName>
    </submittedName>
</protein>
<comment type="caution">
    <text evidence="1">The sequence shown here is derived from an EMBL/GenBank/DDBJ whole genome shotgun (WGS) entry which is preliminary data.</text>
</comment>
<name>A0AAN9BFT1_9CAEN</name>
<organism evidence="1 2">
    <name type="scientific">Littorina saxatilis</name>
    <dbReference type="NCBI Taxonomy" id="31220"/>
    <lineage>
        <taxon>Eukaryota</taxon>
        <taxon>Metazoa</taxon>
        <taxon>Spiralia</taxon>
        <taxon>Lophotrochozoa</taxon>
        <taxon>Mollusca</taxon>
        <taxon>Gastropoda</taxon>
        <taxon>Caenogastropoda</taxon>
        <taxon>Littorinimorpha</taxon>
        <taxon>Littorinoidea</taxon>
        <taxon>Littorinidae</taxon>
        <taxon>Littorina</taxon>
    </lineage>
</organism>
<reference evidence="1 2" key="1">
    <citation type="submission" date="2024-02" db="EMBL/GenBank/DDBJ databases">
        <title>Chromosome-scale genome assembly of the rough periwinkle Littorina saxatilis.</title>
        <authorList>
            <person name="De Jode A."/>
            <person name="Faria R."/>
            <person name="Formenti G."/>
            <person name="Sims Y."/>
            <person name="Smith T.P."/>
            <person name="Tracey A."/>
            <person name="Wood J.M.D."/>
            <person name="Zagrodzka Z.B."/>
            <person name="Johannesson K."/>
            <person name="Butlin R.K."/>
            <person name="Leder E.H."/>
        </authorList>
    </citation>
    <scope>NUCLEOTIDE SEQUENCE [LARGE SCALE GENOMIC DNA]</scope>
    <source>
        <strain evidence="1">Snail1</strain>
        <tissue evidence="1">Muscle</tissue>
    </source>
</reference>